<evidence type="ECO:0000313" key="1">
    <source>
        <dbReference type="EMBL" id="SEE55604.1"/>
    </source>
</evidence>
<proteinExistence type="predicted"/>
<dbReference type="STRING" id="561176.SAMN04488561_1725"/>
<protein>
    <recommendedName>
        <fullName evidence="3">DUF91 domain-containing protein</fullName>
    </recommendedName>
</protein>
<dbReference type="EMBL" id="FNUC01000003">
    <property type="protein sequence ID" value="SEE55604.1"/>
    <property type="molecule type" value="Genomic_DNA"/>
</dbReference>
<dbReference type="GO" id="GO:0003676">
    <property type="term" value="F:nucleic acid binding"/>
    <property type="evidence" value="ECO:0007669"/>
    <property type="project" value="InterPro"/>
</dbReference>
<accession>A0A1H5JT70</accession>
<dbReference type="InterPro" id="IPR011856">
    <property type="entry name" value="tRNA_endonuc-like_dom_sf"/>
</dbReference>
<organism evidence="1 2">
    <name type="scientific">Jiangella alba</name>
    <dbReference type="NCBI Taxonomy" id="561176"/>
    <lineage>
        <taxon>Bacteria</taxon>
        <taxon>Bacillati</taxon>
        <taxon>Actinomycetota</taxon>
        <taxon>Actinomycetes</taxon>
        <taxon>Jiangellales</taxon>
        <taxon>Jiangellaceae</taxon>
        <taxon>Jiangella</taxon>
    </lineage>
</organism>
<sequence>MPGIWSQRDGRWVALEPTRFALEQELHDLIEAEPGMLPLAGAPQLAVLGREVRCGSGYADLVAVEAATGRPVVVEIKLASNTDRRAVLTQVLGYAAHLRRLDTAGFEALLAPHLAKRRLDSIDAGAAVATANPAFDDAAFRAALSAALDEGRLRCVVVIDEAPADLIELVGYLQDVSNERLDLDLVTVTAYDVGGRRVLVPQLIEPERAIAQPMPARALAPEPAVTDGPGVFATAIDTVAPDRRPLLQQLLAWAIELETGGLATLHTAAGRDRWTLRVHLRGQRRGLVTLWNENGGYVSPFRSVFLQVAPDTLRLLDERYPGEIGAGNYVRTDDVAGLLELLTAAYREAAG</sequence>
<dbReference type="OrthoDB" id="3454176at2"/>
<reference evidence="2" key="1">
    <citation type="submission" date="2016-10" db="EMBL/GenBank/DDBJ databases">
        <authorList>
            <person name="Varghese N."/>
            <person name="Submissions S."/>
        </authorList>
    </citation>
    <scope>NUCLEOTIDE SEQUENCE [LARGE SCALE GENOMIC DNA]</scope>
    <source>
        <strain evidence="2">DSM 45237</strain>
    </source>
</reference>
<name>A0A1H5JT70_9ACTN</name>
<dbReference type="Proteomes" id="UP000181980">
    <property type="component" value="Unassembled WGS sequence"/>
</dbReference>
<gene>
    <name evidence="1" type="ORF">SAMN04488561_1725</name>
</gene>
<keyword evidence="2" id="KW-1185">Reference proteome</keyword>
<dbReference type="Gene3D" id="3.40.1350.10">
    <property type="match status" value="1"/>
</dbReference>
<dbReference type="RefSeq" id="WP_074946233.1">
    <property type="nucleotide sequence ID" value="NZ_FNUC01000003.1"/>
</dbReference>
<evidence type="ECO:0008006" key="3">
    <source>
        <dbReference type="Google" id="ProtNLM"/>
    </source>
</evidence>
<dbReference type="AlphaFoldDB" id="A0A1H5JT70"/>
<evidence type="ECO:0000313" key="2">
    <source>
        <dbReference type="Proteomes" id="UP000181980"/>
    </source>
</evidence>